<keyword evidence="8 13" id="KW-0378">Hydrolase</keyword>
<evidence type="ECO:0000256" key="9">
    <source>
        <dbReference type="ARBA" id="ARBA00022833"/>
    </source>
</evidence>
<feature type="binding site" evidence="16">
    <location>
        <position position="87"/>
    </location>
    <ligand>
        <name>Zn(2+)</name>
        <dbReference type="ChEBI" id="CHEBI:29105"/>
        <note>catalytic</note>
    </ligand>
</feature>
<comment type="similarity">
    <text evidence="4 13">In the N-terminal section; belongs to the cytidine and deoxycytidylate deaminase family.</text>
</comment>
<evidence type="ECO:0000256" key="15">
    <source>
        <dbReference type="PIRSR" id="PIRSR006769-2"/>
    </source>
</evidence>
<dbReference type="InterPro" id="IPR024072">
    <property type="entry name" value="DHFR-like_dom_sf"/>
</dbReference>
<dbReference type="EMBL" id="SBKN01000004">
    <property type="protein sequence ID" value="RXR22466.1"/>
    <property type="molecule type" value="Genomic_DNA"/>
</dbReference>
<organism evidence="18 19">
    <name type="scientific">Flavobacterium stagni</name>
    <dbReference type="NCBI Taxonomy" id="2506421"/>
    <lineage>
        <taxon>Bacteria</taxon>
        <taxon>Pseudomonadati</taxon>
        <taxon>Bacteroidota</taxon>
        <taxon>Flavobacteriia</taxon>
        <taxon>Flavobacteriales</taxon>
        <taxon>Flavobacteriaceae</taxon>
        <taxon>Flavobacterium</taxon>
    </lineage>
</organism>
<accession>A0A4Q1K845</accession>
<dbReference type="SUPFAM" id="SSF53927">
    <property type="entry name" value="Cytidine deaminase-like"/>
    <property type="match status" value="1"/>
</dbReference>
<dbReference type="PIRSF" id="PIRSF006769">
    <property type="entry name" value="RibD"/>
    <property type="match status" value="1"/>
</dbReference>
<dbReference type="InterPro" id="IPR050765">
    <property type="entry name" value="Riboflavin_Biosynth_HTPR"/>
</dbReference>
<dbReference type="Gene3D" id="3.40.430.10">
    <property type="entry name" value="Dihydrofolate Reductase, subunit A"/>
    <property type="match status" value="1"/>
</dbReference>
<dbReference type="Gene3D" id="3.40.140.10">
    <property type="entry name" value="Cytidine Deaminase, domain 2"/>
    <property type="match status" value="1"/>
</dbReference>
<dbReference type="EC" id="3.5.4.26" evidence="13"/>
<comment type="pathway">
    <text evidence="3 13">Cofactor biosynthesis; riboflavin biosynthesis; 5-amino-6-(D-ribitylamino)uracil from GTP: step 3/4.</text>
</comment>
<feature type="active site" description="Proton donor" evidence="14">
    <location>
        <position position="53"/>
    </location>
</feature>
<dbReference type="InterPro" id="IPR002734">
    <property type="entry name" value="RibDG_C"/>
</dbReference>
<dbReference type="GO" id="GO:0008835">
    <property type="term" value="F:diaminohydroxyphosphoribosylaminopyrimidine deaminase activity"/>
    <property type="evidence" value="ECO:0007669"/>
    <property type="project" value="UniProtKB-EC"/>
</dbReference>
<feature type="binding site" evidence="16">
    <location>
        <position position="51"/>
    </location>
    <ligand>
        <name>Zn(2+)</name>
        <dbReference type="ChEBI" id="CHEBI:29105"/>
        <note>catalytic</note>
    </ligand>
</feature>
<comment type="similarity">
    <text evidence="5 13">In the C-terminal section; belongs to the HTP reductase family.</text>
</comment>
<keyword evidence="19" id="KW-1185">Reference proteome</keyword>
<feature type="binding site" evidence="15">
    <location>
        <position position="176"/>
    </location>
    <ligand>
        <name>NADP(+)</name>
        <dbReference type="ChEBI" id="CHEBI:58349"/>
    </ligand>
</feature>
<proteinExistence type="inferred from homology"/>
<evidence type="ECO:0000256" key="6">
    <source>
        <dbReference type="ARBA" id="ARBA00022619"/>
    </source>
</evidence>
<evidence type="ECO:0000259" key="17">
    <source>
        <dbReference type="PROSITE" id="PS51747"/>
    </source>
</evidence>
<dbReference type="NCBIfam" id="TIGR00326">
    <property type="entry name" value="eubact_ribD"/>
    <property type="match status" value="1"/>
</dbReference>
<dbReference type="PROSITE" id="PS00903">
    <property type="entry name" value="CYT_DCMP_DEAMINASES_1"/>
    <property type="match status" value="1"/>
</dbReference>
<dbReference type="PANTHER" id="PTHR38011:SF7">
    <property type="entry name" value="2,5-DIAMINO-6-RIBOSYLAMINO-4(3H)-PYRIMIDINONE 5'-PHOSPHATE REDUCTASE"/>
    <property type="match status" value="1"/>
</dbReference>
<dbReference type="Pfam" id="PF01872">
    <property type="entry name" value="RibD_C"/>
    <property type="match status" value="1"/>
</dbReference>
<feature type="binding site" evidence="15">
    <location>
        <position position="190"/>
    </location>
    <ligand>
        <name>substrate</name>
    </ligand>
</feature>
<feature type="binding site" evidence="16">
    <location>
        <position position="78"/>
    </location>
    <ligand>
        <name>Zn(2+)</name>
        <dbReference type="ChEBI" id="CHEBI:29105"/>
        <note>catalytic</note>
    </ligand>
</feature>
<dbReference type="SUPFAM" id="SSF53597">
    <property type="entry name" value="Dihydrofolate reductase-like"/>
    <property type="match status" value="1"/>
</dbReference>
<feature type="binding site" evidence="15">
    <location>
        <position position="213"/>
    </location>
    <ligand>
        <name>substrate</name>
    </ligand>
</feature>
<dbReference type="Pfam" id="PF00383">
    <property type="entry name" value="dCMP_cyt_deam_1"/>
    <property type="match status" value="1"/>
</dbReference>
<dbReference type="Proteomes" id="UP000289857">
    <property type="component" value="Unassembled WGS sequence"/>
</dbReference>
<evidence type="ECO:0000256" key="4">
    <source>
        <dbReference type="ARBA" id="ARBA00005259"/>
    </source>
</evidence>
<evidence type="ECO:0000256" key="8">
    <source>
        <dbReference type="ARBA" id="ARBA00022801"/>
    </source>
</evidence>
<dbReference type="PROSITE" id="PS51747">
    <property type="entry name" value="CYT_DCMP_DEAMINASES_2"/>
    <property type="match status" value="1"/>
</dbReference>
<evidence type="ECO:0000256" key="1">
    <source>
        <dbReference type="ARBA" id="ARBA00002151"/>
    </source>
</evidence>
<reference evidence="19" key="1">
    <citation type="submission" date="2019-01" db="EMBL/GenBank/DDBJ databases">
        <title>Cytophagaceae bacterium strain CAR-16.</title>
        <authorList>
            <person name="Chen W.-M."/>
        </authorList>
    </citation>
    <scope>NUCLEOTIDE SEQUENCE [LARGE SCALE GENOMIC DNA]</scope>
    <source>
        <strain evidence="19">WWJ-16</strain>
    </source>
</reference>
<dbReference type="GO" id="GO:0008270">
    <property type="term" value="F:zinc ion binding"/>
    <property type="evidence" value="ECO:0007669"/>
    <property type="project" value="InterPro"/>
</dbReference>
<comment type="catalytic activity">
    <reaction evidence="13">
        <text>2,5-diamino-6-hydroxy-4-(5-phosphoribosylamino)-pyrimidine + H2O + H(+) = 5-amino-6-(5-phospho-D-ribosylamino)uracil + NH4(+)</text>
        <dbReference type="Rhea" id="RHEA:21868"/>
        <dbReference type="ChEBI" id="CHEBI:15377"/>
        <dbReference type="ChEBI" id="CHEBI:15378"/>
        <dbReference type="ChEBI" id="CHEBI:28938"/>
        <dbReference type="ChEBI" id="CHEBI:58453"/>
        <dbReference type="ChEBI" id="CHEBI:58614"/>
        <dbReference type="EC" id="3.5.4.26"/>
    </reaction>
</comment>
<keyword evidence="7 13" id="KW-0479">Metal-binding</keyword>
<dbReference type="GO" id="GO:0009231">
    <property type="term" value="P:riboflavin biosynthetic process"/>
    <property type="evidence" value="ECO:0007669"/>
    <property type="project" value="UniProtKB-UniPathway"/>
</dbReference>
<dbReference type="InterPro" id="IPR016193">
    <property type="entry name" value="Cytidine_deaminase-like"/>
</dbReference>
<protein>
    <recommendedName>
        <fullName evidence="13">Riboflavin biosynthesis protein RibD</fullName>
    </recommendedName>
    <domain>
        <recommendedName>
            <fullName evidence="13">Diaminohydroxyphosphoribosylaminopyrimidine deaminase</fullName>
            <shortName evidence="13">DRAP deaminase</shortName>
            <ecNumber evidence="13">3.5.4.26</ecNumber>
        </recommendedName>
        <alternativeName>
            <fullName evidence="13">Riboflavin-specific deaminase</fullName>
        </alternativeName>
    </domain>
    <domain>
        <recommendedName>
            <fullName evidence="13">5-amino-6-(5-phosphoribosylamino)uracil reductase</fullName>
            <ecNumber evidence="13">1.1.1.193</ecNumber>
        </recommendedName>
        <alternativeName>
            <fullName evidence="13">HTP reductase</fullName>
        </alternativeName>
    </domain>
</protein>
<comment type="function">
    <text evidence="1 13">Converts 2,5-diamino-6-(ribosylamino)-4(3h)-pyrimidinone 5'-phosphate into 5-amino-6-(ribosylamino)-2,4(1h,3h)-pyrimidinedione 5'-phosphate.</text>
</comment>
<evidence type="ECO:0000256" key="14">
    <source>
        <dbReference type="PIRSR" id="PIRSR006769-1"/>
    </source>
</evidence>
<keyword evidence="6 13" id="KW-0686">Riboflavin biosynthesis</keyword>
<feature type="binding site" evidence="15">
    <location>
        <position position="157"/>
    </location>
    <ligand>
        <name>NADP(+)</name>
        <dbReference type="ChEBI" id="CHEBI:58349"/>
    </ligand>
</feature>
<feature type="binding site" evidence="15">
    <location>
        <position position="202"/>
    </location>
    <ligand>
        <name>NADP(+)</name>
        <dbReference type="ChEBI" id="CHEBI:58349"/>
    </ligand>
</feature>
<evidence type="ECO:0000256" key="3">
    <source>
        <dbReference type="ARBA" id="ARBA00004910"/>
    </source>
</evidence>
<evidence type="ECO:0000256" key="11">
    <source>
        <dbReference type="ARBA" id="ARBA00023002"/>
    </source>
</evidence>
<keyword evidence="9 13" id="KW-0862">Zinc</keyword>
<dbReference type="UniPathway" id="UPA00275">
    <property type="reaction ID" value="UER00401"/>
</dbReference>
<keyword evidence="10 13" id="KW-0521">NADP</keyword>
<evidence type="ECO:0000256" key="7">
    <source>
        <dbReference type="ARBA" id="ARBA00022723"/>
    </source>
</evidence>
<evidence type="ECO:0000256" key="12">
    <source>
        <dbReference type="ARBA" id="ARBA00023268"/>
    </source>
</evidence>
<evidence type="ECO:0000313" key="19">
    <source>
        <dbReference type="Proteomes" id="UP000289857"/>
    </source>
</evidence>
<dbReference type="PANTHER" id="PTHR38011">
    <property type="entry name" value="DIHYDROFOLATE REDUCTASE FAMILY PROTEIN (AFU_ORTHOLOGUE AFUA_8G06820)"/>
    <property type="match status" value="1"/>
</dbReference>
<dbReference type="OrthoDB" id="9800865at2"/>
<feature type="binding site" evidence="15">
    <location>
        <begin position="291"/>
        <end position="297"/>
    </location>
    <ligand>
        <name>NADP(+)</name>
        <dbReference type="ChEBI" id="CHEBI:58349"/>
    </ligand>
</feature>
<feature type="binding site" evidence="15">
    <location>
        <position position="289"/>
    </location>
    <ligand>
        <name>substrate</name>
    </ligand>
</feature>
<dbReference type="InterPro" id="IPR016192">
    <property type="entry name" value="APOBEC/CMP_deaminase_Zn-bd"/>
</dbReference>
<comment type="cofactor">
    <cofactor evidence="13 16">
        <name>Zn(2+)</name>
        <dbReference type="ChEBI" id="CHEBI:29105"/>
    </cofactor>
    <text evidence="13 16">Binds 1 zinc ion.</text>
</comment>
<dbReference type="AlphaFoldDB" id="A0A4Q1K845"/>
<keyword evidence="12" id="KW-0511">Multifunctional enzyme</keyword>
<dbReference type="GO" id="GO:0008703">
    <property type="term" value="F:5-amino-6-(5-phosphoribosylamino)uracil reductase activity"/>
    <property type="evidence" value="ECO:0007669"/>
    <property type="project" value="UniProtKB-EC"/>
</dbReference>
<comment type="catalytic activity">
    <reaction evidence="13">
        <text>5-amino-6-(5-phospho-D-ribitylamino)uracil + NADP(+) = 5-amino-6-(5-phospho-D-ribosylamino)uracil + NADPH + H(+)</text>
        <dbReference type="Rhea" id="RHEA:17845"/>
        <dbReference type="ChEBI" id="CHEBI:15378"/>
        <dbReference type="ChEBI" id="CHEBI:57783"/>
        <dbReference type="ChEBI" id="CHEBI:58349"/>
        <dbReference type="ChEBI" id="CHEBI:58421"/>
        <dbReference type="ChEBI" id="CHEBI:58453"/>
        <dbReference type="EC" id="1.1.1.193"/>
    </reaction>
</comment>
<feature type="binding site" evidence="15">
    <location>
        <position position="206"/>
    </location>
    <ligand>
        <name>substrate</name>
    </ligand>
</feature>
<dbReference type="CDD" id="cd01284">
    <property type="entry name" value="Riboflavin_deaminase-reductase"/>
    <property type="match status" value="1"/>
</dbReference>
<feature type="domain" description="CMP/dCMP-type deaminase" evidence="17">
    <location>
        <begin position="2"/>
        <end position="126"/>
    </location>
</feature>
<comment type="pathway">
    <text evidence="2 13">Cofactor biosynthesis; riboflavin biosynthesis; 5-amino-6-(D-ribitylamino)uracil from GTP: step 2/4.</text>
</comment>
<sequence length="347" mass="38785">MKIHEKYIQRCIQLAQNGLGTTYPNPMVGSVLVHNDQIIGEGWHRKAGEPHAEVHAIRSVKNPELLKEATIYVSLEPCSHFGKTPPCSDLILEKGIPNIVVGTVDPFAAVAGKGIERLRAAGRNVTVGVLENECRALNKRFFTFHNQQRPYIILKWAQSADGFIAPLAKEKREPVWISNRYARQLVHQWRSEEQAILVGTQTVLDDNPKLDTRDWWGKNPTRIVLDRSGKISTDFHVKDGKTATIVITAEENLTATDQVDYQNCIFESSLPQQIAGILFQKGLQSVLIEGGQKTLQSFIDAGLWDEARVFESGITLGSGLAAPQFNAPVAHTETIVENQLKMYYRHD</sequence>
<evidence type="ECO:0000256" key="2">
    <source>
        <dbReference type="ARBA" id="ARBA00004882"/>
    </source>
</evidence>
<dbReference type="EC" id="1.1.1.193" evidence="13"/>
<feature type="binding site" evidence="15">
    <location>
        <position position="210"/>
    </location>
    <ligand>
        <name>substrate</name>
    </ligand>
</feature>
<dbReference type="InterPro" id="IPR002125">
    <property type="entry name" value="CMP_dCMP_dom"/>
</dbReference>
<evidence type="ECO:0000256" key="10">
    <source>
        <dbReference type="ARBA" id="ARBA00022857"/>
    </source>
</evidence>
<dbReference type="RefSeq" id="WP_129461353.1">
    <property type="nucleotide sequence ID" value="NZ_SBKN01000004.1"/>
</dbReference>
<evidence type="ECO:0000256" key="16">
    <source>
        <dbReference type="PIRSR" id="PIRSR006769-3"/>
    </source>
</evidence>
<dbReference type="FunFam" id="3.40.140.10:FF:000025">
    <property type="entry name" value="Riboflavin biosynthesis protein RibD"/>
    <property type="match status" value="1"/>
</dbReference>
<evidence type="ECO:0000256" key="13">
    <source>
        <dbReference type="PIRNR" id="PIRNR006769"/>
    </source>
</evidence>
<evidence type="ECO:0000256" key="5">
    <source>
        <dbReference type="ARBA" id="ARBA00007417"/>
    </source>
</evidence>
<comment type="caution">
    <text evidence="18">The sequence shown here is derived from an EMBL/GenBank/DDBJ whole genome shotgun (WGS) entry which is preliminary data.</text>
</comment>
<evidence type="ECO:0000313" key="18">
    <source>
        <dbReference type="EMBL" id="RXR22466.1"/>
    </source>
</evidence>
<gene>
    <name evidence="18" type="primary">ribD</name>
    <name evidence="18" type="ORF">EQG61_07730</name>
</gene>
<name>A0A4Q1K845_9FLAO</name>
<dbReference type="InterPro" id="IPR004794">
    <property type="entry name" value="Eubact_RibD"/>
</dbReference>
<keyword evidence="11 13" id="KW-0560">Oxidoreductase</keyword>